<dbReference type="CDD" id="cd01300">
    <property type="entry name" value="YtcJ_like"/>
    <property type="match status" value="1"/>
</dbReference>
<accession>A0A6A5V933</accession>
<dbReference type="InterPro" id="IPR011059">
    <property type="entry name" value="Metal-dep_hydrolase_composite"/>
</dbReference>
<dbReference type="AlphaFoldDB" id="A0A6A5V933"/>
<sequence>MSAQQILVLTNGHLFTGTDNNSGTADPSFTLVVQDGRIAYIGPYDSAPLQQYTSVHTQDLNGQYILPSFIDAHSHFLLLGQSLAKVQLDGCKDLAEIRARIASYVQQNPDKDRVLCSGWMHSMTASQAKASMIDDLTDKPVYIDAKDLHSCWCNSAALAEMGVQNMPDPAGGTIERDAEGKASGLLSEACVLLIVWPWLASVLSMEEKMASLRAGIKAYHEVGVTGFIDMAMDDNAWEAILALREAEEGRLPLRVAAHWCINPGNGEADRLKQVDRAIELAGLYNASTSPDLRVVGIKVICDGVIDACTAALKEPYTTNVASPDPIWTPTMLDPVVKKACEAGLQCALHAIGDKAVHNAINALETHRKPGQRHRIEHLELTAPEDAARLGKLGITASIQPVHADPAILRAWPALLGPERLKRVFAYKDFADHGATLAIGSDTPTAPHPPLRNLYVATTRKSARYPDAGDAPVNEHFKIGIAQAVTAATRGAAYSCFGEDRFGTLEVGKQADFVVVDMTFEAEELLSAKVVQTWFAGEKVFDAAVGPEEKPKI</sequence>
<dbReference type="PANTHER" id="PTHR22642:SF20">
    <property type="entry name" value="AMIDOHYDROLASE 3 DOMAIN-CONTAINING PROTEIN"/>
    <property type="match status" value="1"/>
</dbReference>
<dbReference type="Pfam" id="PF07969">
    <property type="entry name" value="Amidohydro_3"/>
    <property type="match status" value="1"/>
</dbReference>
<keyword evidence="3" id="KW-1185">Reference proteome</keyword>
<keyword evidence="2" id="KW-0378">Hydrolase</keyword>
<reference evidence="2" key="1">
    <citation type="journal article" date="2020" name="Stud. Mycol.">
        <title>101 Dothideomycetes genomes: a test case for predicting lifestyles and emergence of pathogens.</title>
        <authorList>
            <person name="Haridas S."/>
            <person name="Albert R."/>
            <person name="Binder M."/>
            <person name="Bloem J."/>
            <person name="Labutti K."/>
            <person name="Salamov A."/>
            <person name="Andreopoulos B."/>
            <person name="Baker S."/>
            <person name="Barry K."/>
            <person name="Bills G."/>
            <person name="Bluhm B."/>
            <person name="Cannon C."/>
            <person name="Castanera R."/>
            <person name="Culley D."/>
            <person name="Daum C."/>
            <person name="Ezra D."/>
            <person name="Gonzalez J."/>
            <person name="Henrissat B."/>
            <person name="Kuo A."/>
            <person name="Liang C."/>
            <person name="Lipzen A."/>
            <person name="Lutzoni F."/>
            <person name="Magnuson J."/>
            <person name="Mondo S."/>
            <person name="Nolan M."/>
            <person name="Ohm R."/>
            <person name="Pangilinan J."/>
            <person name="Park H.-J."/>
            <person name="Ramirez L."/>
            <person name="Alfaro M."/>
            <person name="Sun H."/>
            <person name="Tritt A."/>
            <person name="Yoshinaga Y."/>
            <person name="Zwiers L.-H."/>
            <person name="Turgeon B."/>
            <person name="Goodwin S."/>
            <person name="Spatafora J."/>
            <person name="Crous P."/>
            <person name="Grigoriev I."/>
        </authorList>
    </citation>
    <scope>NUCLEOTIDE SEQUENCE</scope>
    <source>
        <strain evidence="2">CBS 107.79</strain>
    </source>
</reference>
<evidence type="ECO:0000313" key="2">
    <source>
        <dbReference type="EMBL" id="KAF1969817.1"/>
    </source>
</evidence>
<name>A0A6A5V933_9PLEO</name>
<dbReference type="Proteomes" id="UP000800036">
    <property type="component" value="Unassembled WGS sequence"/>
</dbReference>
<dbReference type="OrthoDB" id="3501663at2759"/>
<dbReference type="SUPFAM" id="SSF51556">
    <property type="entry name" value="Metallo-dependent hydrolases"/>
    <property type="match status" value="1"/>
</dbReference>
<gene>
    <name evidence="2" type="ORF">BU23DRAFT_234308</name>
</gene>
<dbReference type="PANTHER" id="PTHR22642">
    <property type="entry name" value="IMIDAZOLONEPROPIONASE"/>
    <property type="match status" value="1"/>
</dbReference>
<dbReference type="Gene3D" id="3.20.20.140">
    <property type="entry name" value="Metal-dependent hydrolases"/>
    <property type="match status" value="1"/>
</dbReference>
<evidence type="ECO:0000259" key="1">
    <source>
        <dbReference type="Pfam" id="PF07969"/>
    </source>
</evidence>
<dbReference type="EMBL" id="ML976706">
    <property type="protein sequence ID" value="KAF1969817.1"/>
    <property type="molecule type" value="Genomic_DNA"/>
</dbReference>
<dbReference type="InterPro" id="IPR033932">
    <property type="entry name" value="YtcJ-like"/>
</dbReference>
<dbReference type="InterPro" id="IPR013108">
    <property type="entry name" value="Amidohydro_3"/>
</dbReference>
<dbReference type="SUPFAM" id="SSF51338">
    <property type="entry name" value="Composite domain of metallo-dependent hydrolases"/>
    <property type="match status" value="1"/>
</dbReference>
<dbReference type="GO" id="GO:0016810">
    <property type="term" value="F:hydrolase activity, acting on carbon-nitrogen (but not peptide) bonds"/>
    <property type="evidence" value="ECO:0007669"/>
    <property type="project" value="InterPro"/>
</dbReference>
<proteinExistence type="predicted"/>
<feature type="domain" description="Amidohydrolase 3" evidence="1">
    <location>
        <begin position="57"/>
        <end position="540"/>
    </location>
</feature>
<protein>
    <submittedName>
        <fullName evidence="2">Amidohydrolase family protein</fullName>
    </submittedName>
</protein>
<dbReference type="Gene3D" id="2.30.40.10">
    <property type="entry name" value="Urease, subunit C, domain 1"/>
    <property type="match status" value="1"/>
</dbReference>
<organism evidence="2 3">
    <name type="scientific">Bimuria novae-zelandiae CBS 107.79</name>
    <dbReference type="NCBI Taxonomy" id="1447943"/>
    <lineage>
        <taxon>Eukaryota</taxon>
        <taxon>Fungi</taxon>
        <taxon>Dikarya</taxon>
        <taxon>Ascomycota</taxon>
        <taxon>Pezizomycotina</taxon>
        <taxon>Dothideomycetes</taxon>
        <taxon>Pleosporomycetidae</taxon>
        <taxon>Pleosporales</taxon>
        <taxon>Massarineae</taxon>
        <taxon>Didymosphaeriaceae</taxon>
        <taxon>Bimuria</taxon>
    </lineage>
</organism>
<dbReference type="InterPro" id="IPR032466">
    <property type="entry name" value="Metal_Hydrolase"/>
</dbReference>
<dbReference type="Gene3D" id="3.10.310.70">
    <property type="match status" value="1"/>
</dbReference>
<evidence type="ECO:0000313" key="3">
    <source>
        <dbReference type="Proteomes" id="UP000800036"/>
    </source>
</evidence>